<sequence length="53" mass="6061">MTREQKKDQLFGVVPDTVESILSYLHNGYIAYYETKREVGYVCFGKSGGKQLL</sequence>
<dbReference type="EMBL" id="FMYM01000004">
    <property type="protein sequence ID" value="SDB99483.1"/>
    <property type="molecule type" value="Genomic_DNA"/>
</dbReference>
<keyword evidence="2" id="KW-1185">Reference proteome</keyword>
<gene>
    <name evidence="1" type="ORF">SAMN05421737_104242</name>
</gene>
<proteinExistence type="predicted"/>
<evidence type="ECO:0000313" key="2">
    <source>
        <dbReference type="Proteomes" id="UP000242662"/>
    </source>
</evidence>
<accession>A0A1G6HZB1</accession>
<name>A0A1G6HZB1_9BACI</name>
<dbReference type="AlphaFoldDB" id="A0A1G6HZB1"/>
<dbReference type="Proteomes" id="UP000242662">
    <property type="component" value="Unassembled WGS sequence"/>
</dbReference>
<reference evidence="2" key="1">
    <citation type="submission" date="2016-09" db="EMBL/GenBank/DDBJ databases">
        <authorList>
            <person name="Varghese N."/>
            <person name="Submissions S."/>
        </authorList>
    </citation>
    <scope>NUCLEOTIDE SEQUENCE [LARGE SCALE GENOMIC DNA]</scope>
    <source>
        <strain evidence="2">25nlg</strain>
    </source>
</reference>
<protein>
    <submittedName>
        <fullName evidence="1">Uncharacterized protein</fullName>
    </submittedName>
</protein>
<evidence type="ECO:0000313" key="1">
    <source>
        <dbReference type="EMBL" id="SDB99483.1"/>
    </source>
</evidence>
<organism evidence="1 2">
    <name type="scientific">Shouchella lonarensis</name>
    <dbReference type="NCBI Taxonomy" id="1464122"/>
    <lineage>
        <taxon>Bacteria</taxon>
        <taxon>Bacillati</taxon>
        <taxon>Bacillota</taxon>
        <taxon>Bacilli</taxon>
        <taxon>Bacillales</taxon>
        <taxon>Bacillaceae</taxon>
        <taxon>Shouchella</taxon>
    </lineage>
</organism>
<dbReference type="STRING" id="1464122.SAMN05421737_104242"/>